<dbReference type="AlphaFoldDB" id="A0A6J6PHS1"/>
<protein>
    <submittedName>
        <fullName evidence="1">Unannotated protein</fullName>
    </submittedName>
</protein>
<gene>
    <name evidence="1" type="ORF">UFOPK2350_01844</name>
</gene>
<sequence length="65" mass="7207">MTPMLGWVHLNDRATDHLSEAGFVPTRRKVLLVFEPGLDTVEGQHRDLLGIGEEDVLGTDHVEEG</sequence>
<accession>A0A6J6PHS1</accession>
<dbReference type="EMBL" id="CAEZXE010000237">
    <property type="protein sequence ID" value="CAB4696313.1"/>
    <property type="molecule type" value="Genomic_DNA"/>
</dbReference>
<organism evidence="1">
    <name type="scientific">freshwater metagenome</name>
    <dbReference type="NCBI Taxonomy" id="449393"/>
    <lineage>
        <taxon>unclassified sequences</taxon>
        <taxon>metagenomes</taxon>
        <taxon>ecological metagenomes</taxon>
    </lineage>
</organism>
<evidence type="ECO:0000313" key="1">
    <source>
        <dbReference type="EMBL" id="CAB4696313.1"/>
    </source>
</evidence>
<name>A0A6J6PHS1_9ZZZZ</name>
<proteinExistence type="predicted"/>
<reference evidence="1" key="1">
    <citation type="submission" date="2020-05" db="EMBL/GenBank/DDBJ databases">
        <authorList>
            <person name="Chiriac C."/>
            <person name="Salcher M."/>
            <person name="Ghai R."/>
            <person name="Kavagutti S V."/>
        </authorList>
    </citation>
    <scope>NUCLEOTIDE SEQUENCE</scope>
</reference>